<feature type="transmembrane region" description="Helical" evidence="16">
    <location>
        <begin position="12"/>
        <end position="33"/>
    </location>
</feature>
<keyword evidence="7 16" id="KW-1133">Transmembrane helix</keyword>
<keyword evidence="6" id="KW-0573">Peptidoglycan synthesis</keyword>
<reference evidence="17 18" key="1">
    <citation type="submission" date="2018-03" db="EMBL/GenBank/DDBJ databases">
        <title>Genomic Encyclopedia of Archaeal and Bacterial Type Strains, Phase II (KMG-II): from individual species to whole genera.</title>
        <authorList>
            <person name="Goeker M."/>
        </authorList>
    </citation>
    <scope>NUCLEOTIDE SEQUENCE [LARGE SCALE GENOMIC DNA]</scope>
    <source>
        <strain evidence="17 18">DSM 28229</strain>
    </source>
</reference>
<dbReference type="GO" id="GO:0009252">
    <property type="term" value="P:peptidoglycan biosynthetic process"/>
    <property type="evidence" value="ECO:0007669"/>
    <property type="project" value="UniProtKB-KW"/>
</dbReference>
<dbReference type="InterPro" id="IPR001182">
    <property type="entry name" value="FtsW/RodA"/>
</dbReference>
<evidence type="ECO:0000256" key="7">
    <source>
        <dbReference type="ARBA" id="ARBA00022989"/>
    </source>
</evidence>
<dbReference type="PANTHER" id="PTHR30474">
    <property type="entry name" value="CELL CYCLE PROTEIN"/>
    <property type="match status" value="1"/>
</dbReference>
<accession>A0A315ZB78</accession>
<feature type="transmembrane region" description="Helical" evidence="16">
    <location>
        <begin position="48"/>
        <end position="66"/>
    </location>
</feature>
<evidence type="ECO:0000256" key="1">
    <source>
        <dbReference type="ARBA" id="ARBA00004141"/>
    </source>
</evidence>
<evidence type="ECO:0000313" key="17">
    <source>
        <dbReference type="EMBL" id="PWJ42068.1"/>
    </source>
</evidence>
<keyword evidence="4 16" id="KW-0812">Transmembrane</keyword>
<evidence type="ECO:0000256" key="11">
    <source>
        <dbReference type="ARBA" id="ARBA00038053"/>
    </source>
</evidence>
<sequence>MKKLLNKLEGDKVIWAICILLALWSILVVYSATGSKSYLRWDGNSEHYLFKHVILTLLGLGTMYICHKIDYNYYRVISRIFLIASACLLLFAYFFGSEINSAARWIRVPVVGFTFQPSDIAKLALITNMASMLSKRQRSIKEFRRVFLKLLSWTGVICMLIGLTDFSTAALLAGTIVLLFFIGRVPVKYISLLVFGVIVFLGVALYSGQRLGTVVNRTLTYLDKDQMSEQSVQSHIALASGGFAGKGIGQSTQRNFLPLSYSDFIYAVIVEEYGFMGGVFLIFLYLVILWRGMITIAHSKRAFGGLLAAGLTFSVVIQAFVHICVVVGILPLTGLPLPFMSMGGTSLVFTGATLGIVLSVGRTQLEEEEESLPSFHPEDRGGLLEDEPIIEQEEAVQETQKVNTLYGGSYRKGSSRVSNFKRD</sequence>
<keyword evidence="2" id="KW-0328">Glycosyltransferase</keyword>
<comment type="similarity">
    <text evidence="11">Belongs to the SEDS family. FtsW subfamily.</text>
</comment>
<evidence type="ECO:0000256" key="3">
    <source>
        <dbReference type="ARBA" id="ARBA00022679"/>
    </source>
</evidence>
<feature type="transmembrane region" description="Helical" evidence="16">
    <location>
        <begin position="342"/>
        <end position="361"/>
    </location>
</feature>
<organism evidence="17 18">
    <name type="scientific">Sediminitomix flava</name>
    <dbReference type="NCBI Taxonomy" id="379075"/>
    <lineage>
        <taxon>Bacteria</taxon>
        <taxon>Pseudomonadati</taxon>
        <taxon>Bacteroidota</taxon>
        <taxon>Cytophagia</taxon>
        <taxon>Cytophagales</taxon>
        <taxon>Flammeovirgaceae</taxon>
        <taxon>Sediminitomix</taxon>
    </lineage>
</organism>
<feature type="transmembrane region" description="Helical" evidence="16">
    <location>
        <begin position="146"/>
        <end position="163"/>
    </location>
</feature>
<evidence type="ECO:0000256" key="4">
    <source>
        <dbReference type="ARBA" id="ARBA00022692"/>
    </source>
</evidence>
<comment type="caution">
    <text evidence="17">The sequence shown here is derived from an EMBL/GenBank/DDBJ whole genome shotgun (WGS) entry which is preliminary data.</text>
</comment>
<gene>
    <name evidence="17" type="ORF">BC781_103318</name>
</gene>
<evidence type="ECO:0000256" key="15">
    <source>
        <dbReference type="ARBA" id="ARBA00049902"/>
    </source>
</evidence>
<comment type="catalytic activity">
    <reaction evidence="15">
        <text>[GlcNAc-(1-&gt;4)-Mur2Ac(oyl-L-Ala-gamma-D-Glu-L-Lys-D-Ala-D-Ala)](n)-di-trans,octa-cis-undecaprenyl diphosphate + beta-D-GlcNAc-(1-&gt;4)-Mur2Ac(oyl-L-Ala-gamma-D-Glu-L-Lys-D-Ala-D-Ala)-di-trans,octa-cis-undecaprenyl diphosphate = [GlcNAc-(1-&gt;4)-Mur2Ac(oyl-L-Ala-gamma-D-Glu-L-Lys-D-Ala-D-Ala)](n+1)-di-trans,octa-cis-undecaprenyl diphosphate + di-trans,octa-cis-undecaprenyl diphosphate + H(+)</text>
        <dbReference type="Rhea" id="RHEA:23708"/>
        <dbReference type="Rhea" id="RHEA-COMP:9602"/>
        <dbReference type="Rhea" id="RHEA-COMP:9603"/>
        <dbReference type="ChEBI" id="CHEBI:15378"/>
        <dbReference type="ChEBI" id="CHEBI:58405"/>
        <dbReference type="ChEBI" id="CHEBI:60033"/>
        <dbReference type="ChEBI" id="CHEBI:78435"/>
        <dbReference type="EC" id="2.4.99.28"/>
    </reaction>
</comment>
<dbReference type="EMBL" id="QGDO01000003">
    <property type="protein sequence ID" value="PWJ42068.1"/>
    <property type="molecule type" value="Genomic_DNA"/>
</dbReference>
<keyword evidence="17" id="KW-0131">Cell cycle</keyword>
<keyword evidence="8 16" id="KW-0472">Membrane</keyword>
<feature type="transmembrane region" description="Helical" evidence="16">
    <location>
        <begin position="169"/>
        <end position="185"/>
    </location>
</feature>
<keyword evidence="17" id="KW-0132">Cell division</keyword>
<evidence type="ECO:0000256" key="2">
    <source>
        <dbReference type="ARBA" id="ARBA00022676"/>
    </source>
</evidence>
<evidence type="ECO:0000313" key="18">
    <source>
        <dbReference type="Proteomes" id="UP000245535"/>
    </source>
</evidence>
<feature type="transmembrane region" description="Helical" evidence="16">
    <location>
        <begin position="192"/>
        <end position="209"/>
    </location>
</feature>
<evidence type="ECO:0000256" key="6">
    <source>
        <dbReference type="ARBA" id="ARBA00022984"/>
    </source>
</evidence>
<dbReference type="OrthoDB" id="9812661at2"/>
<dbReference type="GO" id="GO:0015648">
    <property type="term" value="F:lipid-linked peptidoglycan transporter activity"/>
    <property type="evidence" value="ECO:0007669"/>
    <property type="project" value="TreeGrafter"/>
</dbReference>
<keyword evidence="18" id="KW-1185">Reference proteome</keyword>
<keyword evidence="5" id="KW-0133">Cell shape</keyword>
<dbReference type="EC" id="2.4.99.28" evidence="14"/>
<evidence type="ECO:0000256" key="10">
    <source>
        <dbReference type="ARBA" id="ARBA00033270"/>
    </source>
</evidence>
<name>A0A315ZB78_SEDFL</name>
<dbReference type="RefSeq" id="WP_109618683.1">
    <property type="nucleotide sequence ID" value="NZ_QGDO01000003.1"/>
</dbReference>
<dbReference type="GO" id="GO:0032153">
    <property type="term" value="C:cell division site"/>
    <property type="evidence" value="ECO:0007669"/>
    <property type="project" value="TreeGrafter"/>
</dbReference>
<comment type="subcellular location">
    <subcellularLocation>
        <location evidence="1">Membrane</location>
        <topology evidence="1">Multi-pass membrane protein</topology>
    </subcellularLocation>
</comment>
<dbReference type="AlphaFoldDB" id="A0A315ZB78"/>
<dbReference type="PANTHER" id="PTHR30474:SF2">
    <property type="entry name" value="PEPTIDOGLYCAN GLYCOSYLTRANSFERASE FTSW-RELATED"/>
    <property type="match status" value="1"/>
</dbReference>
<evidence type="ECO:0000256" key="9">
    <source>
        <dbReference type="ARBA" id="ARBA00032370"/>
    </source>
</evidence>
<keyword evidence="3" id="KW-0808">Transferase</keyword>
<dbReference type="GO" id="GO:0008360">
    <property type="term" value="P:regulation of cell shape"/>
    <property type="evidence" value="ECO:0007669"/>
    <property type="project" value="UniProtKB-KW"/>
</dbReference>
<evidence type="ECO:0000256" key="14">
    <source>
        <dbReference type="ARBA" id="ARBA00044770"/>
    </source>
</evidence>
<evidence type="ECO:0000256" key="13">
    <source>
        <dbReference type="ARBA" id="ARBA00041418"/>
    </source>
</evidence>
<dbReference type="Proteomes" id="UP000245535">
    <property type="component" value="Unassembled WGS sequence"/>
</dbReference>
<dbReference type="GO" id="GO:0051301">
    <property type="term" value="P:cell division"/>
    <property type="evidence" value="ECO:0007669"/>
    <property type="project" value="UniProtKB-KW"/>
</dbReference>
<evidence type="ECO:0000256" key="12">
    <source>
        <dbReference type="ARBA" id="ARBA00041185"/>
    </source>
</evidence>
<protein>
    <recommendedName>
        <fullName evidence="12">Probable peptidoglycan glycosyltransferase FtsW</fullName>
        <ecNumber evidence="14">2.4.99.28</ecNumber>
    </recommendedName>
    <alternativeName>
        <fullName evidence="13">Cell division protein FtsW</fullName>
    </alternativeName>
    <alternativeName>
        <fullName evidence="10">Cell wall polymerase</fullName>
    </alternativeName>
    <alternativeName>
        <fullName evidence="9">Peptidoglycan polymerase</fullName>
    </alternativeName>
</protein>
<feature type="transmembrane region" description="Helical" evidence="16">
    <location>
        <begin position="73"/>
        <end position="94"/>
    </location>
</feature>
<evidence type="ECO:0000256" key="8">
    <source>
        <dbReference type="ARBA" id="ARBA00023136"/>
    </source>
</evidence>
<dbReference type="GO" id="GO:0008955">
    <property type="term" value="F:peptidoglycan glycosyltransferase activity"/>
    <property type="evidence" value="ECO:0007669"/>
    <property type="project" value="UniProtKB-EC"/>
</dbReference>
<dbReference type="Pfam" id="PF01098">
    <property type="entry name" value="FTSW_RODA_SPOVE"/>
    <property type="match status" value="1"/>
</dbReference>
<dbReference type="GO" id="GO:0005886">
    <property type="term" value="C:plasma membrane"/>
    <property type="evidence" value="ECO:0007669"/>
    <property type="project" value="TreeGrafter"/>
</dbReference>
<proteinExistence type="inferred from homology"/>
<evidence type="ECO:0000256" key="16">
    <source>
        <dbReference type="SAM" id="Phobius"/>
    </source>
</evidence>
<evidence type="ECO:0000256" key="5">
    <source>
        <dbReference type="ARBA" id="ARBA00022960"/>
    </source>
</evidence>
<feature type="transmembrane region" description="Helical" evidence="16">
    <location>
        <begin position="302"/>
        <end position="330"/>
    </location>
</feature>
<feature type="transmembrane region" description="Helical" evidence="16">
    <location>
        <begin position="264"/>
        <end position="290"/>
    </location>
</feature>